<reference evidence="6" key="1">
    <citation type="submission" date="2025-08" db="UniProtKB">
        <authorList>
            <consortium name="RefSeq"/>
        </authorList>
    </citation>
    <scope>IDENTIFICATION</scope>
</reference>
<evidence type="ECO:0000256" key="1">
    <source>
        <dbReference type="ARBA" id="ARBA00004123"/>
    </source>
</evidence>
<dbReference type="Proteomes" id="UP001652625">
    <property type="component" value="Chromosome 06"/>
</dbReference>
<dbReference type="PANTHER" id="PTHR12381">
    <property type="entry name" value="HETEROGENEOUS NUCLEAR RIBONUCLEOPROTEIN U FAMILY MEMBER"/>
    <property type="match status" value="1"/>
</dbReference>
<comment type="subcellular location">
    <subcellularLocation>
        <location evidence="1">Nucleus</location>
    </subcellularLocation>
</comment>
<evidence type="ECO:0000256" key="3">
    <source>
        <dbReference type="SAM" id="MobiDB-lite"/>
    </source>
</evidence>
<protein>
    <submittedName>
        <fullName evidence="6">Heterogeneous nuclear ribonucleoprotein U-like protein 1 isoform X2</fullName>
    </submittedName>
</protein>
<dbReference type="RefSeq" id="XP_065655075.1">
    <property type="nucleotide sequence ID" value="XM_065799003.1"/>
</dbReference>
<dbReference type="PANTHER" id="PTHR12381:SF56">
    <property type="entry name" value="B30.2_SPRY DOMAIN-CONTAINING PROTEIN-RELATED"/>
    <property type="match status" value="1"/>
</dbReference>
<feature type="region of interest" description="Disordered" evidence="3">
    <location>
        <begin position="443"/>
        <end position="566"/>
    </location>
</feature>
<feature type="region of interest" description="Disordered" evidence="3">
    <location>
        <begin position="1"/>
        <end position="36"/>
    </location>
</feature>
<dbReference type="PROSITE" id="PS50188">
    <property type="entry name" value="B302_SPRY"/>
    <property type="match status" value="1"/>
</dbReference>
<name>A0ABM4C0K8_HYDVU</name>
<dbReference type="Pfam" id="PF00622">
    <property type="entry name" value="SPRY"/>
    <property type="match status" value="1"/>
</dbReference>
<feature type="compositionally biased region" description="Basic and acidic residues" evidence="3">
    <location>
        <begin position="21"/>
        <end position="36"/>
    </location>
</feature>
<dbReference type="InterPro" id="IPR043136">
    <property type="entry name" value="B30.2/SPRY_sf"/>
</dbReference>
<dbReference type="Gene3D" id="2.60.120.920">
    <property type="match status" value="1"/>
</dbReference>
<dbReference type="Gene3D" id="3.40.50.300">
    <property type="entry name" value="P-loop containing nucleotide triphosphate hydrolases"/>
    <property type="match status" value="1"/>
</dbReference>
<feature type="compositionally biased region" description="Polar residues" evidence="3">
    <location>
        <begin position="503"/>
        <end position="526"/>
    </location>
</feature>
<dbReference type="InterPro" id="IPR027417">
    <property type="entry name" value="P-loop_NTPase"/>
</dbReference>
<dbReference type="InterPro" id="IPR035778">
    <property type="entry name" value="SPRY_hnRNP_U"/>
</dbReference>
<evidence type="ECO:0000256" key="2">
    <source>
        <dbReference type="ARBA" id="ARBA00023242"/>
    </source>
</evidence>
<sequence length="671" mass="74312">MVEPLSIEEVKEAESSVSEGKLADRSSHENFKEEQKQEVKLQDKLVEVEEESDAFQEVYHPPEDIVALDGYTNDLHFVISGNGLFGHTLVKNGFSYLWAGARANKGAKSGKVGYEVKILAAQPVDLPANETPIHAVRIGWSSEQSSLQLGESTHSYGFESTGKVCASSKFFNYGESYKEGDVIGTYLDLESEPKTLKYTKNGKDLGVAVSLTKKEEKPLFPQLFLRNMKVEINFGSKEESWHEPLEGYKFIQNVPKENLVSLTYKYPETRESCEVIMMVGLPNAGKSNWVRKYRDSHPEKLYNVIGVTHILERCLLSGNPRKKTDEGHEAFMKNVIRVLAMLYKICPKTKRNYIYDQNNVYKIAQITKMEAFTGFKRKAVVVVPTHDNLRKRTSDSKRKADGYLHDVPFGDLCDMKCNFHIPEVGEIFSEVVYPELDERNATKTVSDYKSDGERAKRTGRDENYQRKRSRNDDRNYGRDRFNNRSRDRRDDGWKKSGSGYGVYSNSPGAKGNQASGFNKNVSNQGSGFKRGRDSQDRRHGGIASGGGGYRQNSSYGSSYGKSGGGSYRGSSGNYGSSGGGSYGSNYGSYGNSYSSGGYGSGGSYGGYGSSYNQTSSRTGSGQGGWSQSGGSYNLQPSTNQWGSSSGQWGSGYNSNNSYSSNYNNGNSYGGW</sequence>
<dbReference type="InterPro" id="IPR013320">
    <property type="entry name" value="ConA-like_dom_sf"/>
</dbReference>
<evidence type="ECO:0000313" key="6">
    <source>
        <dbReference type="RefSeq" id="XP_065655075.1"/>
    </source>
</evidence>
<gene>
    <name evidence="6" type="primary">LOC100210984</name>
</gene>
<proteinExistence type="predicted"/>
<dbReference type="GeneID" id="100210984"/>
<feature type="compositionally biased region" description="Basic and acidic residues" evidence="3">
    <location>
        <begin position="530"/>
        <end position="539"/>
    </location>
</feature>
<dbReference type="InterPro" id="IPR003877">
    <property type="entry name" value="SPRY_dom"/>
</dbReference>
<evidence type="ECO:0000313" key="5">
    <source>
        <dbReference type="Proteomes" id="UP001652625"/>
    </source>
</evidence>
<keyword evidence="5" id="KW-1185">Reference proteome</keyword>
<accession>A0ABM4C0K8</accession>
<dbReference type="SUPFAM" id="SSF49899">
    <property type="entry name" value="Concanavalin A-like lectins/glucanases"/>
    <property type="match status" value="1"/>
</dbReference>
<feature type="region of interest" description="Disordered" evidence="3">
    <location>
        <begin position="612"/>
        <end position="646"/>
    </location>
</feature>
<organism evidence="5 6">
    <name type="scientific">Hydra vulgaris</name>
    <name type="common">Hydra</name>
    <name type="synonym">Hydra attenuata</name>
    <dbReference type="NCBI Taxonomy" id="6087"/>
    <lineage>
        <taxon>Eukaryota</taxon>
        <taxon>Metazoa</taxon>
        <taxon>Cnidaria</taxon>
        <taxon>Hydrozoa</taxon>
        <taxon>Hydroidolina</taxon>
        <taxon>Anthoathecata</taxon>
        <taxon>Aplanulata</taxon>
        <taxon>Hydridae</taxon>
        <taxon>Hydra</taxon>
    </lineage>
</organism>
<evidence type="ECO:0000259" key="4">
    <source>
        <dbReference type="PROSITE" id="PS50188"/>
    </source>
</evidence>
<feature type="compositionally biased region" description="Basic and acidic residues" evidence="3">
    <location>
        <begin position="443"/>
        <end position="494"/>
    </location>
</feature>
<dbReference type="InterPro" id="IPR001870">
    <property type="entry name" value="B30.2/SPRY"/>
</dbReference>
<dbReference type="CDD" id="cd12884">
    <property type="entry name" value="SPRY_hnRNP"/>
    <property type="match status" value="1"/>
</dbReference>
<dbReference type="Pfam" id="PF13671">
    <property type="entry name" value="AAA_33"/>
    <property type="match status" value="1"/>
</dbReference>
<keyword evidence="2" id="KW-0539">Nucleus</keyword>
<feature type="domain" description="B30.2/SPRY" evidence="4">
    <location>
        <begin position="45"/>
        <end position="239"/>
    </location>
</feature>
<dbReference type="SMART" id="SM00449">
    <property type="entry name" value="SPRY"/>
    <property type="match status" value="1"/>
</dbReference>